<dbReference type="InterPro" id="IPR010960">
    <property type="entry name" value="Flavocytochrome_c"/>
</dbReference>
<dbReference type="SUPFAM" id="SSF56425">
    <property type="entry name" value="Succinate dehydrogenase/fumarate reductase flavoprotein, catalytic domain"/>
    <property type="match status" value="1"/>
</dbReference>
<evidence type="ECO:0000256" key="1">
    <source>
        <dbReference type="ARBA" id="ARBA00001974"/>
    </source>
</evidence>
<dbReference type="AlphaFoldDB" id="A0A4R5NRQ2"/>
<evidence type="ECO:0000313" key="7">
    <source>
        <dbReference type="EMBL" id="TDG79692.1"/>
    </source>
</evidence>
<evidence type="ECO:0000256" key="3">
    <source>
        <dbReference type="ARBA" id="ARBA00022827"/>
    </source>
</evidence>
<organism evidence="7 8">
    <name type="scientific">Lentilactobacillus buchneri DSM 20057</name>
    <dbReference type="NCBI Taxonomy" id="1423728"/>
    <lineage>
        <taxon>Bacteria</taxon>
        <taxon>Bacillati</taxon>
        <taxon>Bacillota</taxon>
        <taxon>Bacilli</taxon>
        <taxon>Lactobacillales</taxon>
        <taxon>Lactobacillaceae</taxon>
        <taxon>Lentilactobacillus</taxon>
    </lineage>
</organism>
<proteinExistence type="inferred from homology"/>
<dbReference type="InterPro" id="IPR003953">
    <property type="entry name" value="FAD-dep_OxRdtase_2_FAD-bd"/>
</dbReference>
<comment type="cofactor">
    <cofactor evidence="1">
        <name>FAD</name>
        <dbReference type="ChEBI" id="CHEBI:57692"/>
    </cofactor>
</comment>
<comment type="caution">
    <text evidence="7">The sequence shown here is derived from an EMBL/GenBank/DDBJ whole genome shotgun (WGS) entry which is preliminary data.</text>
</comment>
<dbReference type="NCBIfam" id="TIGR01813">
    <property type="entry name" value="flavo_cyto_c"/>
    <property type="match status" value="1"/>
</dbReference>
<evidence type="ECO:0000256" key="4">
    <source>
        <dbReference type="ARBA" id="ARBA00023002"/>
    </source>
</evidence>
<name>A0A4R5NRQ2_LENBU</name>
<accession>A0A4R5NRQ2</accession>
<dbReference type="GeneID" id="72460942"/>
<evidence type="ECO:0000256" key="2">
    <source>
        <dbReference type="ARBA" id="ARBA00022630"/>
    </source>
</evidence>
<keyword evidence="2 5" id="KW-0285">Flavoprotein</keyword>
<dbReference type="InterPro" id="IPR027477">
    <property type="entry name" value="Succ_DH/fumarate_Rdtase_cat_sf"/>
</dbReference>
<sequence length="460" mass="49669">MSQPFEPNSLDELKDQYDVIVIGSGSAGLTSAIRATELGLKPVIFEKMPSVGGDTKRASSGMNAAATFVQTEHGIEDSVGAFYYETLRGGHGQNDPALLKNFTEHGARAIEWLYKQGVQLDDLTITGGMSVPRAHRPSSTQPIGGYLINGLLSQVQAKQIPLFTNVKVTEILHDDRVSGVQIQTENGSQTVHAKAVIIAAGGFGANKSLIAKYRPDLTKYKTTNQPGNTGDGMLLAEHLGAQLVDMDRIQIHPTVQQDTDHVYLIGETVRGEGAILVDQNGKRFVNEMETRDKVTNAIEKLGGTGAYLIFDAKVRKRAKAIDFYDHVGLVKTGDDLAKLGKLIGVDSDTLSQTVAKWNQAVSDRMDINFGRTTGRHILETAPYYAIHIAPAIHYTMGGLKTNDQTQVLKADGQPIPGLYAAGEVVGGLHGDNRIGGNSIAETVVFGLQAAQQVRDYIFEM</sequence>
<protein>
    <recommendedName>
        <fullName evidence="6">FAD-dependent oxidoreductase 2 FAD-binding domain-containing protein</fullName>
    </recommendedName>
</protein>
<dbReference type="PANTHER" id="PTHR43400">
    <property type="entry name" value="FUMARATE REDUCTASE"/>
    <property type="match status" value="1"/>
</dbReference>
<comment type="similarity">
    <text evidence="5">Belongs to the FAD-dependent oxidoreductase 2 family. FRD/SDH subfamily.</text>
</comment>
<dbReference type="NCBIfam" id="NF005064">
    <property type="entry name" value="PRK06481.1"/>
    <property type="match status" value="1"/>
</dbReference>
<dbReference type="Gene3D" id="3.90.700.10">
    <property type="entry name" value="Succinate dehydrogenase/fumarate reductase flavoprotein, catalytic domain"/>
    <property type="match status" value="1"/>
</dbReference>
<dbReference type="RefSeq" id="WP_056938902.1">
    <property type="nucleotide sequence ID" value="NZ_AZDM01000014.1"/>
</dbReference>
<evidence type="ECO:0000259" key="6">
    <source>
        <dbReference type="Pfam" id="PF00890"/>
    </source>
</evidence>
<reference evidence="7 8" key="1">
    <citation type="journal article" date="2019" name="Appl. Microbiol. Biotechnol.">
        <title>Uncovering carbohydrate metabolism through a genotype-phenotype association study of 56 lactic acid bacteria genomes.</title>
        <authorList>
            <person name="Buron-Moles G."/>
            <person name="Chailyan A."/>
            <person name="Dolejs I."/>
            <person name="Forster J."/>
            <person name="Miks M.H."/>
        </authorList>
    </citation>
    <scope>NUCLEOTIDE SEQUENCE [LARGE SCALE GENOMIC DNA]</scope>
    <source>
        <strain evidence="7 8">ATCC 4005</strain>
    </source>
</reference>
<dbReference type="PANTHER" id="PTHR43400:SF7">
    <property type="entry name" value="FAD-DEPENDENT OXIDOREDUCTASE 2 FAD BINDING DOMAIN-CONTAINING PROTEIN"/>
    <property type="match status" value="1"/>
</dbReference>
<dbReference type="Pfam" id="PF00890">
    <property type="entry name" value="FAD_binding_2"/>
    <property type="match status" value="1"/>
</dbReference>
<dbReference type="SUPFAM" id="SSF51905">
    <property type="entry name" value="FAD/NAD(P)-binding domain"/>
    <property type="match status" value="1"/>
</dbReference>
<dbReference type="GO" id="GO:0033765">
    <property type="term" value="F:steroid dehydrogenase activity, acting on the CH-CH group of donors"/>
    <property type="evidence" value="ECO:0007669"/>
    <property type="project" value="UniProtKB-ARBA"/>
</dbReference>
<evidence type="ECO:0000313" key="8">
    <source>
        <dbReference type="Proteomes" id="UP000295181"/>
    </source>
</evidence>
<dbReference type="Proteomes" id="UP000295181">
    <property type="component" value="Unassembled WGS sequence"/>
</dbReference>
<dbReference type="EMBL" id="PUFP01000024">
    <property type="protein sequence ID" value="TDG79692.1"/>
    <property type="molecule type" value="Genomic_DNA"/>
</dbReference>
<evidence type="ECO:0000256" key="5">
    <source>
        <dbReference type="RuleBase" id="RU366062"/>
    </source>
</evidence>
<feature type="domain" description="FAD-dependent oxidoreductase 2 FAD-binding" evidence="6">
    <location>
        <begin position="18"/>
        <end position="439"/>
    </location>
</feature>
<keyword evidence="4 5" id="KW-0560">Oxidoreductase</keyword>
<dbReference type="Gene3D" id="3.50.50.60">
    <property type="entry name" value="FAD/NAD(P)-binding domain"/>
    <property type="match status" value="1"/>
</dbReference>
<dbReference type="InterPro" id="IPR050315">
    <property type="entry name" value="FAD-oxidoreductase_2"/>
</dbReference>
<dbReference type="InterPro" id="IPR036188">
    <property type="entry name" value="FAD/NAD-bd_sf"/>
</dbReference>
<dbReference type="PRINTS" id="PR00368">
    <property type="entry name" value="FADPNR"/>
</dbReference>
<dbReference type="FunFam" id="3.90.700.10:FF:000007">
    <property type="entry name" value="NADH-dependent fumarate reductase"/>
    <property type="match status" value="1"/>
</dbReference>
<dbReference type="GO" id="GO:0010181">
    <property type="term" value="F:FMN binding"/>
    <property type="evidence" value="ECO:0007669"/>
    <property type="project" value="InterPro"/>
</dbReference>
<gene>
    <name evidence="7" type="ORF">C5L32_001031</name>
</gene>
<keyword evidence="3 5" id="KW-0274">FAD</keyword>